<evidence type="ECO:0000313" key="3">
    <source>
        <dbReference type="Proteomes" id="UP000613582"/>
    </source>
</evidence>
<reference evidence="2" key="1">
    <citation type="journal article" date="2014" name="Int. J. Syst. Evol. Microbiol.">
        <title>Complete genome sequence of Corynebacterium casei LMG S-19264T (=DSM 44701T), isolated from a smear-ripened cheese.</title>
        <authorList>
            <consortium name="US DOE Joint Genome Institute (JGI-PGF)"/>
            <person name="Walter F."/>
            <person name="Albersmeier A."/>
            <person name="Kalinowski J."/>
            <person name="Ruckert C."/>
        </authorList>
    </citation>
    <scope>NUCLEOTIDE SEQUENCE</scope>
    <source>
        <strain evidence="2">CGMCC 1.12921</strain>
    </source>
</reference>
<keyword evidence="3" id="KW-1185">Reference proteome</keyword>
<protein>
    <submittedName>
        <fullName evidence="2">Uncharacterized protein</fullName>
    </submittedName>
</protein>
<accession>A0A8J2V5S3</accession>
<dbReference type="EMBL" id="BMGH01000001">
    <property type="protein sequence ID" value="GGD15527.1"/>
    <property type="molecule type" value="Genomic_DNA"/>
</dbReference>
<proteinExistence type="predicted"/>
<comment type="caution">
    <text evidence="2">The sequence shown here is derived from an EMBL/GenBank/DDBJ whole genome shotgun (WGS) entry which is preliminary data.</text>
</comment>
<feature type="compositionally biased region" description="Polar residues" evidence="1">
    <location>
        <begin position="50"/>
        <end position="61"/>
    </location>
</feature>
<gene>
    <name evidence="2" type="ORF">GCM10011342_25350</name>
</gene>
<sequence>MLAYWYIRNADAGRDGALGPLALKDDDGDGGAGDTLHVTGAAAIRARVQGQDQNNPGSPETETVGPANAVGKAAGKAKAYRPREDR</sequence>
<feature type="region of interest" description="Disordered" evidence="1">
    <location>
        <begin position="48"/>
        <end position="86"/>
    </location>
</feature>
<evidence type="ECO:0000313" key="2">
    <source>
        <dbReference type="EMBL" id="GGD15527.1"/>
    </source>
</evidence>
<evidence type="ECO:0000256" key="1">
    <source>
        <dbReference type="SAM" id="MobiDB-lite"/>
    </source>
</evidence>
<dbReference type="AlphaFoldDB" id="A0A8J2V5S3"/>
<name>A0A8J2V5S3_9PROT</name>
<feature type="compositionally biased region" description="Low complexity" evidence="1">
    <location>
        <begin position="65"/>
        <end position="77"/>
    </location>
</feature>
<reference evidence="2" key="2">
    <citation type="submission" date="2020-09" db="EMBL/GenBank/DDBJ databases">
        <authorList>
            <person name="Sun Q."/>
            <person name="Zhou Y."/>
        </authorList>
    </citation>
    <scope>NUCLEOTIDE SEQUENCE</scope>
    <source>
        <strain evidence="2">CGMCC 1.12921</strain>
    </source>
</reference>
<organism evidence="2 3">
    <name type="scientific">Aquisalinus flavus</name>
    <dbReference type="NCBI Taxonomy" id="1526572"/>
    <lineage>
        <taxon>Bacteria</taxon>
        <taxon>Pseudomonadati</taxon>
        <taxon>Pseudomonadota</taxon>
        <taxon>Alphaproteobacteria</taxon>
        <taxon>Parvularculales</taxon>
        <taxon>Parvularculaceae</taxon>
        <taxon>Aquisalinus</taxon>
    </lineage>
</organism>
<dbReference type="Proteomes" id="UP000613582">
    <property type="component" value="Unassembled WGS sequence"/>
</dbReference>